<comment type="subunit">
    <text evidence="5">Self-interacts. Interacts with FtsZ.</text>
</comment>
<organism evidence="8 9">
    <name type="scientific">Benzoatithermus flavus</name>
    <dbReference type="NCBI Taxonomy" id="3108223"/>
    <lineage>
        <taxon>Bacteria</taxon>
        <taxon>Pseudomonadati</taxon>
        <taxon>Pseudomonadota</taxon>
        <taxon>Alphaproteobacteria</taxon>
        <taxon>Geminicoccales</taxon>
        <taxon>Geminicoccaceae</taxon>
        <taxon>Benzoatithermus</taxon>
    </lineage>
</organism>
<dbReference type="Gene3D" id="3.30.1490.110">
    <property type="match status" value="1"/>
</dbReference>
<evidence type="ECO:0000256" key="2">
    <source>
        <dbReference type="ARBA" id="ARBA00022618"/>
    </source>
</evidence>
<dbReference type="InterPro" id="IPR020823">
    <property type="entry name" value="Cell_div_FtsA"/>
</dbReference>
<comment type="subcellular location">
    <subcellularLocation>
        <location evidence="5">Cell membrane</location>
        <topology evidence="5">Peripheral membrane protein</topology>
        <orientation evidence="5">Cytoplasmic side</orientation>
    </subcellularLocation>
    <text evidence="5">Localizes to the Z ring in an FtsZ-dependent manner. Targeted to the membrane through a conserved C-terminal amphipathic helix.</text>
</comment>
<dbReference type="CDD" id="cd24048">
    <property type="entry name" value="ASKHA_NBD_FtsA"/>
    <property type="match status" value="1"/>
</dbReference>
<dbReference type="PANTHER" id="PTHR32432:SF4">
    <property type="entry name" value="CELL DIVISION PROTEIN FTSA"/>
    <property type="match status" value="1"/>
</dbReference>
<dbReference type="SMART" id="SM00842">
    <property type="entry name" value="FtsA"/>
    <property type="match status" value="1"/>
</dbReference>
<feature type="domain" description="SHS2" evidence="7">
    <location>
        <begin position="24"/>
        <end position="210"/>
    </location>
</feature>
<keyword evidence="1 5" id="KW-1003">Cell membrane</keyword>
<dbReference type="EMBL" id="JBBLZC010000004">
    <property type="protein sequence ID" value="MEK0082575.1"/>
    <property type="molecule type" value="Genomic_DNA"/>
</dbReference>
<comment type="caution">
    <text evidence="8">The sequence shown here is derived from an EMBL/GenBank/DDBJ whole genome shotgun (WGS) entry which is preliminary data.</text>
</comment>
<reference evidence="8 9" key="1">
    <citation type="submission" date="2024-01" db="EMBL/GenBank/DDBJ databases">
        <title>Multi-omics insights into the function and evolution of sodium benzoate biodegradation pathways in Benzoatithermus flavus gen. nov., sp. nov. from hot spring.</title>
        <authorList>
            <person name="Hu C.-J."/>
            <person name="Li W.-J."/>
        </authorList>
    </citation>
    <scope>NUCLEOTIDE SEQUENCE [LARGE SCALE GENOMIC DNA]</scope>
    <source>
        <strain evidence="8 9">SYSU G07066</strain>
    </source>
</reference>
<dbReference type="RefSeq" id="WP_418158428.1">
    <property type="nucleotide sequence ID" value="NZ_JBBLZC010000004.1"/>
</dbReference>
<dbReference type="Proteomes" id="UP001375743">
    <property type="component" value="Unassembled WGS sequence"/>
</dbReference>
<dbReference type="Pfam" id="PF14450">
    <property type="entry name" value="FtsA"/>
    <property type="match status" value="1"/>
</dbReference>
<keyword evidence="3 5" id="KW-0472">Membrane</keyword>
<dbReference type="Gene3D" id="3.30.420.40">
    <property type="match status" value="1"/>
</dbReference>
<protein>
    <recommendedName>
        <fullName evidence="5 6">Cell division protein FtsA</fullName>
    </recommendedName>
</protein>
<keyword evidence="2 5" id="KW-0132">Cell division</keyword>
<evidence type="ECO:0000313" key="8">
    <source>
        <dbReference type="EMBL" id="MEK0082575.1"/>
    </source>
</evidence>
<evidence type="ECO:0000256" key="1">
    <source>
        <dbReference type="ARBA" id="ARBA00022475"/>
    </source>
</evidence>
<evidence type="ECO:0000256" key="4">
    <source>
        <dbReference type="ARBA" id="ARBA00023306"/>
    </source>
</evidence>
<comment type="similarity">
    <text evidence="5 6">Belongs to the FtsA/MreB family.</text>
</comment>
<proteinExistence type="inferred from homology"/>
<keyword evidence="9" id="KW-1185">Reference proteome</keyword>
<dbReference type="NCBIfam" id="TIGR01174">
    <property type="entry name" value="ftsA"/>
    <property type="match status" value="1"/>
</dbReference>
<evidence type="ECO:0000256" key="6">
    <source>
        <dbReference type="PIRNR" id="PIRNR003101"/>
    </source>
</evidence>
<keyword evidence="4 5" id="KW-0131">Cell cycle</keyword>
<sequence>MSKAVASAWRSLVGSGPWGRGAAFGVLDIGSSKLCCYIARPRPGRGVQLIGRGYQLAEGIKAGEIVDAEAAETAILATLHEAEQQAGETLREIVLAVSGGRPQSTYVRVASQLHGRAVAESDIRLLLDRARRAVSTPEREVLHVVPLEVTIDGGRPLKDPCGLSGQRLEIVAHLVMATGTALRNLLACLERCHIEVKGIVCASYAAGLACLAEDELERGCLVIELGGGITGLACFAGGRLTLVEQVPYGGDHVTGDLAYGLSTSRQHAERIKNLFGSVQFRACDDNTRIEVPLLGDHADLPTGEVPRTRVTEIVRARVEETLLLAQKRLQEHDELLAARPPRSIVLTGGGSQLEGIEELVQEMFRLPARCGRPGALQAPPGRMEDTPCCAAAAGAVGLTLGDDGGLGWSEQIEVSILSSRLARLGQWFKENF</sequence>
<dbReference type="HAMAP" id="MF_02033">
    <property type="entry name" value="FtsA"/>
    <property type="match status" value="1"/>
</dbReference>
<dbReference type="InterPro" id="IPR003494">
    <property type="entry name" value="SHS2_FtsA"/>
</dbReference>
<evidence type="ECO:0000256" key="5">
    <source>
        <dbReference type="HAMAP-Rule" id="MF_02033"/>
    </source>
</evidence>
<dbReference type="InterPro" id="IPR050696">
    <property type="entry name" value="FtsA/MreB"/>
</dbReference>
<dbReference type="SUPFAM" id="SSF53067">
    <property type="entry name" value="Actin-like ATPase domain"/>
    <property type="match status" value="2"/>
</dbReference>
<dbReference type="PIRSF" id="PIRSF003101">
    <property type="entry name" value="FtsA"/>
    <property type="match status" value="1"/>
</dbReference>
<dbReference type="PANTHER" id="PTHR32432">
    <property type="entry name" value="CELL DIVISION PROTEIN FTSA-RELATED"/>
    <property type="match status" value="1"/>
</dbReference>
<dbReference type="InterPro" id="IPR043129">
    <property type="entry name" value="ATPase_NBD"/>
</dbReference>
<evidence type="ECO:0000256" key="3">
    <source>
        <dbReference type="ARBA" id="ARBA00023136"/>
    </source>
</evidence>
<gene>
    <name evidence="5 8" type="primary">ftsA</name>
    <name evidence="8" type="ORF">U1T56_05395</name>
</gene>
<accession>A0ABU8XQ86</accession>
<name>A0ABU8XQ86_9PROT</name>
<evidence type="ECO:0000313" key="9">
    <source>
        <dbReference type="Proteomes" id="UP001375743"/>
    </source>
</evidence>
<dbReference type="Pfam" id="PF02491">
    <property type="entry name" value="SHS2_FTSA"/>
    <property type="match status" value="1"/>
</dbReference>
<dbReference type="GO" id="GO:0051301">
    <property type="term" value="P:cell division"/>
    <property type="evidence" value="ECO:0007669"/>
    <property type="project" value="UniProtKB-KW"/>
</dbReference>
<evidence type="ECO:0000259" key="7">
    <source>
        <dbReference type="SMART" id="SM00842"/>
    </source>
</evidence>
<comment type="function">
    <text evidence="5 6">Cell division protein that is involved in the assembly of the Z ring. May serve as a membrane anchor for the Z ring.</text>
</comment>